<protein>
    <recommendedName>
        <fullName evidence="1">Peptidase S74 domain-containing protein</fullName>
    </recommendedName>
</protein>
<organism evidence="2 3">
    <name type="scientific">Sphingopyxis macrogoltabida</name>
    <name type="common">Sphingomonas macrogoltabidus</name>
    <dbReference type="NCBI Taxonomy" id="33050"/>
    <lineage>
        <taxon>Bacteria</taxon>
        <taxon>Pseudomonadati</taxon>
        <taxon>Pseudomonadota</taxon>
        <taxon>Alphaproteobacteria</taxon>
        <taxon>Sphingomonadales</taxon>
        <taxon>Sphingomonadaceae</taxon>
        <taxon>Sphingopyxis</taxon>
    </lineage>
</organism>
<reference evidence="2 3" key="1">
    <citation type="submission" date="2017-08" db="EMBL/GenBank/DDBJ databases">
        <title>Infants hospitalized years apart are colonized by the same room-sourced microbial strains.</title>
        <authorList>
            <person name="Brooks B."/>
            <person name="Olm M.R."/>
            <person name="Firek B.A."/>
            <person name="Baker R."/>
            <person name="Thomas B.C."/>
            <person name="Morowitz M.J."/>
            <person name="Banfield J.F."/>
        </authorList>
    </citation>
    <scope>NUCLEOTIDE SEQUENCE [LARGE SCALE GENOMIC DNA]</scope>
    <source>
        <strain evidence="2">S2_005_003_R2_47</strain>
    </source>
</reference>
<dbReference type="AlphaFoldDB" id="A0A2W5L7Y7"/>
<dbReference type="EMBL" id="QFPJ01000006">
    <property type="protein sequence ID" value="PZQ23598.1"/>
    <property type="molecule type" value="Genomic_DNA"/>
</dbReference>
<name>A0A2W5L7Y7_SPHMC</name>
<dbReference type="Proteomes" id="UP000248597">
    <property type="component" value="Unassembled WGS sequence"/>
</dbReference>
<dbReference type="InterPro" id="IPR044914">
    <property type="entry name" value="Endosialidase_C_dom_sf"/>
</dbReference>
<dbReference type="Gene3D" id="4.10.1090.10">
    <property type="entry name" value="Endosialidase, domain 4"/>
    <property type="match status" value="1"/>
</dbReference>
<evidence type="ECO:0000259" key="1">
    <source>
        <dbReference type="PROSITE" id="PS51688"/>
    </source>
</evidence>
<comment type="caution">
    <text evidence="2">The sequence shown here is derived from an EMBL/GenBank/DDBJ whole genome shotgun (WGS) entry which is preliminary data.</text>
</comment>
<evidence type="ECO:0000313" key="3">
    <source>
        <dbReference type="Proteomes" id="UP000248597"/>
    </source>
</evidence>
<dbReference type="Gene3D" id="1.10.10.10">
    <property type="entry name" value="Winged helix-like DNA-binding domain superfamily/Winged helix DNA-binding domain"/>
    <property type="match status" value="1"/>
</dbReference>
<dbReference type="PROSITE" id="PS51688">
    <property type="entry name" value="ICA"/>
    <property type="match status" value="1"/>
</dbReference>
<dbReference type="InterPro" id="IPR030392">
    <property type="entry name" value="S74_ICA"/>
</dbReference>
<proteinExistence type="predicted"/>
<gene>
    <name evidence="2" type="ORF">DI569_03925</name>
</gene>
<sequence length="494" mass="51097">MPTPFFADLVRELCRDGGTGALMPTGAVPGHRCFAGHVPADRIFHYAVAGIVHPGEWETGLGRIDAEGRLVRESVAASSSGGMMVDFRPGLKTIALTVGAGWFAARDAAAAALEEEAATTRAVVSDLAGDVANAGAALAALGGDVAAVEAAVSDLNDAIEAKQPISTGHDTVTEAAESDLLTVRRGSGWVNLPLAALIPDEPDEPEEPEEPGVVVAAAGSAAAPSIGFADDGDTGLFHAGADEIGFAVAGSERMRLDEAGQLGIGTSDPGVFRLNVVGGAFTAKIESASEQTALALNNISAGGREWYLVTGGSGGSLSGGKLGIYDMTAMQIRLQITGAGEVCPGADNNQPLGLGSHRWSTLYAATGTINTSDSREKLWQGPMTGAEQRAARRIAAELGFFQWNDAIAWKGAAAARRHFGVRAQAVWAIMADEGLIDPIDEDGRPGATPYAFLCWDNWEDEAVPADRFGIRADQLALFLIAGIDARLALLEAAI</sequence>
<accession>A0A2W5L7Y7</accession>
<feature type="domain" description="Peptidase S74" evidence="1">
    <location>
        <begin position="372"/>
        <end position="494"/>
    </location>
</feature>
<evidence type="ECO:0000313" key="2">
    <source>
        <dbReference type="EMBL" id="PZQ23598.1"/>
    </source>
</evidence>
<dbReference type="InterPro" id="IPR036388">
    <property type="entry name" value="WH-like_DNA-bd_sf"/>
</dbReference>
<dbReference type="Pfam" id="PF13884">
    <property type="entry name" value="Peptidase_S74"/>
    <property type="match status" value="1"/>
</dbReference>